<name>A0ACB9QPM7_9MYRT</name>
<evidence type="ECO:0000313" key="2">
    <source>
        <dbReference type="Proteomes" id="UP001057402"/>
    </source>
</evidence>
<accession>A0ACB9QPM7</accession>
<protein>
    <submittedName>
        <fullName evidence="1">Uncharacterized protein</fullName>
    </submittedName>
</protein>
<proteinExistence type="predicted"/>
<comment type="caution">
    <text evidence="1">The sequence shown here is derived from an EMBL/GenBank/DDBJ whole genome shotgun (WGS) entry which is preliminary data.</text>
</comment>
<organism evidence="1 2">
    <name type="scientific">Melastoma candidum</name>
    <dbReference type="NCBI Taxonomy" id="119954"/>
    <lineage>
        <taxon>Eukaryota</taxon>
        <taxon>Viridiplantae</taxon>
        <taxon>Streptophyta</taxon>
        <taxon>Embryophyta</taxon>
        <taxon>Tracheophyta</taxon>
        <taxon>Spermatophyta</taxon>
        <taxon>Magnoliopsida</taxon>
        <taxon>eudicotyledons</taxon>
        <taxon>Gunneridae</taxon>
        <taxon>Pentapetalae</taxon>
        <taxon>rosids</taxon>
        <taxon>malvids</taxon>
        <taxon>Myrtales</taxon>
        <taxon>Melastomataceae</taxon>
        <taxon>Melastomatoideae</taxon>
        <taxon>Melastomateae</taxon>
        <taxon>Melastoma</taxon>
    </lineage>
</organism>
<evidence type="ECO:0000313" key="1">
    <source>
        <dbReference type="EMBL" id="KAI4368787.1"/>
    </source>
</evidence>
<sequence length="341" mass="38244">MLTPRAKHAFSLPVTPCGVTFSNSVHQEGIVTIPDPNIRGFQGTIRRSLSVPANDKQNRLRRAESFYRVVPSTPRAKEGDASHQSSSIEQVHENESDEEEILEEEAVCRICLAELYEGGETLKMECSCRGELALAHQECAMKWFSIKGNKTCEVCKREVQNLPVTLLRIQTTCITGGTAFVQVEDHSLYRLWQELPILIVISMLGYFCFLEQLLVGKMGSGAVAISLPLAFLLGILSSMTSSTMVKGKYIWVYASAQFSLVVVFAHLLYSLVHLQAVFSILFASFAGFGVRDEHQCRHFRTPEMEEEMVRSLIAAVKYRSLRARATRPGQTRKHLLGVRWS</sequence>
<keyword evidence="2" id="KW-1185">Reference proteome</keyword>
<reference evidence="2" key="1">
    <citation type="journal article" date="2023" name="Front. Plant Sci.">
        <title>Chromosomal-level genome assembly of Melastoma candidum provides insights into trichome evolution.</title>
        <authorList>
            <person name="Zhong Y."/>
            <person name="Wu W."/>
            <person name="Sun C."/>
            <person name="Zou P."/>
            <person name="Liu Y."/>
            <person name="Dai S."/>
            <person name="Zhou R."/>
        </authorList>
    </citation>
    <scope>NUCLEOTIDE SEQUENCE [LARGE SCALE GENOMIC DNA]</scope>
</reference>
<dbReference type="EMBL" id="CM042884">
    <property type="protein sequence ID" value="KAI4368787.1"/>
    <property type="molecule type" value="Genomic_DNA"/>
</dbReference>
<dbReference type="Proteomes" id="UP001057402">
    <property type="component" value="Chromosome 5"/>
</dbReference>
<gene>
    <name evidence="1" type="ORF">MLD38_017301</name>
</gene>